<feature type="compositionally biased region" description="Basic residues" evidence="3">
    <location>
        <begin position="1213"/>
        <end position="1225"/>
    </location>
</feature>
<feature type="domain" description="RRP12 HEAT" evidence="4">
    <location>
        <begin position="355"/>
        <end position="655"/>
    </location>
</feature>
<dbReference type="InterPro" id="IPR052087">
    <property type="entry name" value="RRP12"/>
</dbReference>
<dbReference type="PANTHER" id="PTHR48287">
    <property type="entry name" value="ARM REPEAT SUPERFAMILY PROTEIN"/>
    <property type="match status" value="1"/>
</dbReference>
<feature type="region of interest" description="Disordered" evidence="3">
    <location>
        <begin position="1024"/>
        <end position="1048"/>
    </location>
</feature>
<dbReference type="GO" id="GO:0005634">
    <property type="term" value="C:nucleus"/>
    <property type="evidence" value="ECO:0007669"/>
    <property type="project" value="UniProtKB-SubCell"/>
</dbReference>
<reference evidence="6 7" key="1">
    <citation type="journal article" date="2021" name="DNA Res.">
        <title>Genome analysis of Candida subhashii reveals its hybrid nature and dual mitochondrial genome conformations.</title>
        <authorList>
            <person name="Mixao V."/>
            <person name="Hegedusova E."/>
            <person name="Saus E."/>
            <person name="Pryszcz L.P."/>
            <person name="Cillingova A."/>
            <person name="Nosek J."/>
            <person name="Gabaldon T."/>
        </authorList>
    </citation>
    <scope>NUCLEOTIDE SEQUENCE [LARGE SCALE GENOMIC DNA]</scope>
    <source>
        <strain evidence="6 7">CBS 10753</strain>
    </source>
</reference>
<feature type="compositionally biased region" description="Acidic residues" evidence="3">
    <location>
        <begin position="1179"/>
        <end position="1188"/>
    </location>
</feature>
<organism evidence="6 7">
    <name type="scientific">[Candida] subhashii</name>
    <dbReference type="NCBI Taxonomy" id="561895"/>
    <lineage>
        <taxon>Eukaryota</taxon>
        <taxon>Fungi</taxon>
        <taxon>Dikarya</taxon>
        <taxon>Ascomycota</taxon>
        <taxon>Saccharomycotina</taxon>
        <taxon>Pichiomycetes</taxon>
        <taxon>Debaryomycetaceae</taxon>
        <taxon>Spathaspora</taxon>
    </lineage>
</organism>
<proteinExistence type="predicted"/>
<keyword evidence="2" id="KW-0539">Nucleus</keyword>
<dbReference type="RefSeq" id="XP_049265242.1">
    <property type="nucleotide sequence ID" value="XM_049405131.1"/>
</dbReference>
<keyword evidence="7" id="KW-1185">Reference proteome</keyword>
<dbReference type="GeneID" id="73468276"/>
<gene>
    <name evidence="6" type="ORF">J8A68_001475</name>
</gene>
<feature type="compositionally biased region" description="Low complexity" evidence="3">
    <location>
        <begin position="1031"/>
        <end position="1048"/>
    </location>
</feature>
<comment type="caution">
    <text evidence="6">The sequence shown here is derived from an EMBL/GenBank/DDBJ whole genome shotgun (WGS) entry which is preliminary data.</text>
</comment>
<dbReference type="Proteomes" id="UP000694255">
    <property type="component" value="Unassembled WGS sequence"/>
</dbReference>
<evidence type="ECO:0000313" key="7">
    <source>
        <dbReference type="Proteomes" id="UP000694255"/>
    </source>
</evidence>
<dbReference type="InterPro" id="IPR012978">
    <property type="entry name" value="HEAT_RRP12"/>
</dbReference>
<evidence type="ECO:0000313" key="6">
    <source>
        <dbReference type="EMBL" id="KAG7665010.1"/>
    </source>
</evidence>
<evidence type="ECO:0000256" key="2">
    <source>
        <dbReference type="ARBA" id="ARBA00023242"/>
    </source>
</evidence>
<feature type="domain" description="RRP12 N-terminal HEAT" evidence="5">
    <location>
        <begin position="29"/>
        <end position="243"/>
    </location>
</feature>
<dbReference type="AlphaFoldDB" id="A0A8J5QR00"/>
<evidence type="ECO:0000256" key="3">
    <source>
        <dbReference type="SAM" id="MobiDB-lite"/>
    </source>
</evidence>
<dbReference type="Pfam" id="PF08161">
    <property type="entry name" value="RRP12_HEAT"/>
    <property type="match status" value="1"/>
</dbReference>
<name>A0A8J5QR00_9ASCO</name>
<evidence type="ECO:0000259" key="5">
    <source>
        <dbReference type="Pfam" id="PF25772"/>
    </source>
</evidence>
<dbReference type="OrthoDB" id="2192888at2759"/>
<accession>A0A8J5QR00</accession>
<feature type="compositionally biased region" description="Basic and acidic residues" evidence="3">
    <location>
        <begin position="1189"/>
        <end position="1199"/>
    </location>
</feature>
<dbReference type="InterPro" id="IPR057860">
    <property type="entry name" value="HEAT_RRP12_N"/>
</dbReference>
<feature type="region of interest" description="Disordered" evidence="3">
    <location>
        <begin position="1163"/>
        <end position="1225"/>
    </location>
</feature>
<sequence length="1225" mass="136867">MTDNNPDGGMSLDSMILDDKLSKIRSQINSKLDNQKHLSIILSAVEENIEEQHNDKTPTAYFVSFLSLLDQCIKEDSIIDNTLATTTAYFLDLVFPFTPKPLLKENFNQILAKLAYPLTHPSAEAPLIRSTIGALESLLLAQDHKQWSAGGSISPKRAFLGLVELSFDPRPKVRKRAQESVSNILCNPPASPSPVHVASGLAAEVALNKLSQLLQDASTQKKKNTNKELNSQIIHCLQLITTITSANSWPVGEIEPLCDILLEISKTSDQYLVSSAFRAFEGLFKSMTNIIDVEKFARVLNVIFDLKPSINDNHLAASWLAVIAKALESFSVLSTQECLRKFGTILPVVGSFLGSDSKDIYISASQCLIAIITQCIPDNYLLNPTPENGITGDIYELMDETITFISEMIENEFFSIKYQHATKQILEFTTATILKLRTRANPDFLAVLETVGAWRTNETDNFPHNKEAEDLIAACISTMGPQVVLSILPLNLTGGGNGSGRAWLLPILRDNVRFADLQYYKTEILPIVEFFEQSIEKSGNKESMNVKIFQTIIDQIWSLLPHFCDLPKDLITAFDDEFAARLSDLMYAKVELRGTICHALRLLAESNIVYSEGAMNDDLLMLQEFPIAESEKNLEYLQSKTSNILSVLFNVFSSTLPESRGFVLETIDVYLQIAPKDELAGTFDKVCGLLRNAMDEEAKQAPQQQQQQKNKNETPKLSITMMDLIVAMAKFVPETSHNALFAIFSTTVVMKDNALLQKRAYRLISKLAETVQGKQSILRFIGDIETVLLQTTEITHNSARASRLQSITLILDLLPTTDLYFIPAILQEIILATKDVNEKSRQLSYQILIQMGHKMIAGGIVQNSRVPGFDPTTPDSVANLSEYFTMVSAGLAAQTPHMISACITAISCLVFEFKDVLAVDTLLEISQTVELFLTHNSREIAKAAIGFVKVEVLCLPEEMVRTNLSEMLNKLMKWSHEHKGHFKSKVKHILERLIRKFGIEAVEENIPEDDKKLIANIRKTRNRLKKKQEEAATAGTTSSTTDSSQQQPAKFVSAYEQALYDSDSDEEDVEIYDEDKLRSKASQFILESGDEPLNLLDRNALAHISSSKPKKFTKSDLTSKKAEFKTKNGKLVFNENAEDEDLLANKGSGIDAYLDAVKQAPVRGQRNKLKFKKQKNDDKEDWSDDEEEQPKKKSFDRRSGSKSAIGKGSNRVSKPKQKFKAKKKL</sequence>
<dbReference type="PANTHER" id="PTHR48287:SF1">
    <property type="entry name" value="ARM REPEAT SUPERFAMILY PROTEIN"/>
    <property type="match status" value="1"/>
</dbReference>
<evidence type="ECO:0000259" key="4">
    <source>
        <dbReference type="Pfam" id="PF08161"/>
    </source>
</evidence>
<evidence type="ECO:0000256" key="1">
    <source>
        <dbReference type="ARBA" id="ARBA00004123"/>
    </source>
</evidence>
<comment type="subcellular location">
    <subcellularLocation>
        <location evidence="1">Nucleus</location>
    </subcellularLocation>
</comment>
<dbReference type="Pfam" id="PF25772">
    <property type="entry name" value="HEAT_RRP12_N"/>
    <property type="match status" value="1"/>
</dbReference>
<dbReference type="EMBL" id="JAGSYN010000055">
    <property type="protein sequence ID" value="KAG7665010.1"/>
    <property type="molecule type" value="Genomic_DNA"/>
</dbReference>
<protein>
    <submittedName>
        <fullName evidence="6">RRP12</fullName>
    </submittedName>
</protein>